<proteinExistence type="predicted"/>
<dbReference type="EMBL" id="SDMP01000019">
    <property type="protein sequence ID" value="RYQ88861.1"/>
    <property type="molecule type" value="Genomic_DNA"/>
</dbReference>
<dbReference type="Pfam" id="PF10551">
    <property type="entry name" value="MULE"/>
    <property type="match status" value="1"/>
</dbReference>
<name>A0A444XGE3_ARAHY</name>
<gene>
    <name evidence="2" type="ORF">Ahy_B09g095806</name>
</gene>
<organism evidence="2 3">
    <name type="scientific">Arachis hypogaea</name>
    <name type="common">Peanut</name>
    <dbReference type="NCBI Taxonomy" id="3818"/>
    <lineage>
        <taxon>Eukaryota</taxon>
        <taxon>Viridiplantae</taxon>
        <taxon>Streptophyta</taxon>
        <taxon>Embryophyta</taxon>
        <taxon>Tracheophyta</taxon>
        <taxon>Spermatophyta</taxon>
        <taxon>Magnoliopsida</taxon>
        <taxon>eudicotyledons</taxon>
        <taxon>Gunneridae</taxon>
        <taxon>Pentapetalae</taxon>
        <taxon>rosids</taxon>
        <taxon>fabids</taxon>
        <taxon>Fabales</taxon>
        <taxon>Fabaceae</taxon>
        <taxon>Papilionoideae</taxon>
        <taxon>50 kb inversion clade</taxon>
        <taxon>dalbergioids sensu lato</taxon>
        <taxon>Dalbergieae</taxon>
        <taxon>Pterocarpus clade</taxon>
        <taxon>Arachis</taxon>
    </lineage>
</organism>
<evidence type="ECO:0000313" key="2">
    <source>
        <dbReference type="EMBL" id="RYQ88861.1"/>
    </source>
</evidence>
<evidence type="ECO:0000313" key="3">
    <source>
        <dbReference type="Proteomes" id="UP000289738"/>
    </source>
</evidence>
<dbReference type="Proteomes" id="UP000289738">
    <property type="component" value="Chromosome B09"/>
</dbReference>
<comment type="caution">
    <text evidence="2">The sequence shown here is derived from an EMBL/GenBank/DDBJ whole genome shotgun (WGS) entry which is preliminary data.</text>
</comment>
<keyword evidence="3" id="KW-1185">Reference proteome</keyword>
<feature type="domain" description="MULE transposase" evidence="1">
    <location>
        <begin position="158"/>
        <end position="252"/>
    </location>
</feature>
<evidence type="ECO:0000259" key="1">
    <source>
        <dbReference type="Pfam" id="PF10551"/>
    </source>
</evidence>
<reference evidence="2 3" key="1">
    <citation type="submission" date="2019-01" db="EMBL/GenBank/DDBJ databases">
        <title>Sequencing of cultivated peanut Arachis hypogaea provides insights into genome evolution and oil improvement.</title>
        <authorList>
            <person name="Chen X."/>
        </authorList>
    </citation>
    <scope>NUCLEOTIDE SEQUENCE [LARGE SCALE GENOMIC DNA]</scope>
    <source>
        <strain evidence="3">cv. Fuhuasheng</strain>
        <tissue evidence="2">Leaves</tissue>
    </source>
</reference>
<dbReference type="PANTHER" id="PTHR47718:SF15">
    <property type="entry name" value="PROTEIN FAR1-RELATED SEQUENCE 5-LIKE"/>
    <property type="match status" value="1"/>
</dbReference>
<dbReference type="PANTHER" id="PTHR47718">
    <property type="entry name" value="OS01G0519700 PROTEIN"/>
    <property type="match status" value="1"/>
</dbReference>
<dbReference type="InterPro" id="IPR018289">
    <property type="entry name" value="MULE_transposase_dom"/>
</dbReference>
<accession>A0A444XGE3</accession>
<protein>
    <recommendedName>
        <fullName evidence="1">MULE transposase domain-containing protein</fullName>
    </recommendedName>
</protein>
<sequence>MTQTDIEPQSAQVPSHVNIEDVLKMEFCTPGEAREFYTSYSRLKGFAIRKSKRFMEDHNYTLLSKRFIGYLPSHRNMSDVEIAQMNSMRQVGISIPKIYQSFAMQNGDVNAALHFFDYAARNDEKLFWRYEVAAGSRMCDIIWSDGRSQEDYEAFGDVLAFDATFGRNKYNLSIIVLSEVNHHNQTCVFAAVMVLCESQDSYKWVLRRFMECMRGKAPKAVITDGDPSMRLAIMHVFPDAHHKLCVWRLLRNATAHVSQPCFTQLFK</sequence>
<dbReference type="AlphaFoldDB" id="A0A444XGE3"/>